<reference evidence="1" key="1">
    <citation type="submission" date="2018-02" db="EMBL/GenBank/DDBJ databases">
        <title>Rhizophora mucronata_Transcriptome.</title>
        <authorList>
            <person name="Meera S.P."/>
            <person name="Sreeshan A."/>
            <person name="Augustine A."/>
        </authorList>
    </citation>
    <scope>NUCLEOTIDE SEQUENCE</scope>
    <source>
        <tissue evidence="1">Leaf</tissue>
    </source>
</reference>
<accession>A0A2P2NR92</accession>
<organism evidence="1">
    <name type="scientific">Rhizophora mucronata</name>
    <name type="common">Asiatic mangrove</name>
    <dbReference type="NCBI Taxonomy" id="61149"/>
    <lineage>
        <taxon>Eukaryota</taxon>
        <taxon>Viridiplantae</taxon>
        <taxon>Streptophyta</taxon>
        <taxon>Embryophyta</taxon>
        <taxon>Tracheophyta</taxon>
        <taxon>Spermatophyta</taxon>
        <taxon>Magnoliopsida</taxon>
        <taxon>eudicotyledons</taxon>
        <taxon>Gunneridae</taxon>
        <taxon>Pentapetalae</taxon>
        <taxon>rosids</taxon>
        <taxon>fabids</taxon>
        <taxon>Malpighiales</taxon>
        <taxon>Rhizophoraceae</taxon>
        <taxon>Rhizophora</taxon>
    </lineage>
</organism>
<sequence length="44" mass="5415">MRQNQNKPPLQEINEFQRFLANPKRVCLYVHHKRFLDPNRPNAR</sequence>
<dbReference type="AlphaFoldDB" id="A0A2P2NR92"/>
<name>A0A2P2NR92_RHIMU</name>
<dbReference type="EMBL" id="GGEC01064544">
    <property type="protein sequence ID" value="MBX45028.1"/>
    <property type="molecule type" value="Transcribed_RNA"/>
</dbReference>
<protein>
    <submittedName>
        <fullName evidence="1">Uncharacterized protein</fullName>
    </submittedName>
</protein>
<proteinExistence type="predicted"/>
<evidence type="ECO:0000313" key="1">
    <source>
        <dbReference type="EMBL" id="MBX45028.1"/>
    </source>
</evidence>